<proteinExistence type="predicted"/>
<organism evidence="1">
    <name type="scientific">seawater metagenome</name>
    <dbReference type="NCBI Taxonomy" id="1561972"/>
    <lineage>
        <taxon>unclassified sequences</taxon>
        <taxon>metagenomes</taxon>
        <taxon>ecological metagenomes</taxon>
    </lineage>
</organism>
<dbReference type="AlphaFoldDB" id="A0A5E8CJX8"/>
<gene>
    <name evidence="1" type="ORF">CPAV1605_1237</name>
</gene>
<reference evidence="1" key="1">
    <citation type="submission" date="2019-09" db="EMBL/GenBank/DDBJ databases">
        <authorList>
            <person name="Needham M D."/>
        </authorList>
    </citation>
    <scope>NUCLEOTIDE SEQUENCE</scope>
</reference>
<protein>
    <submittedName>
        <fullName evidence="1">Uncharacterized protein</fullName>
    </submittedName>
</protein>
<dbReference type="EMBL" id="CABVLZ010000004">
    <property type="protein sequence ID" value="VVU95486.1"/>
    <property type="molecule type" value="Genomic_DNA"/>
</dbReference>
<evidence type="ECO:0000313" key="1">
    <source>
        <dbReference type="EMBL" id="VVU95486.1"/>
    </source>
</evidence>
<accession>A0A5E8CJX8</accession>
<name>A0A5E8CJX8_9ZZZZ</name>
<sequence length="276" mass="32995">MTFDEEEFKMVFSSLMKNYGKEFLGIIFNFCLVLSNTRKAILLESSNHLFNHYHFSKFFEYLKPFIKKYNLKIFKDSSKPVRIYIYNQDIEEFEKNKEITNITKIGMILGYSCPGLMNASNIINFTVEGKSIFSEICCSPVPLSIYTKLNQLKKIGKVLNLNIDLNITKRISVELTIEFIKNKNYFKILRYKDEIANIFYNHSFNMTGDLFYKLKNINQVKKFILYDKRLILLILNYIQNNPYQHLYGKLEKDLWMIYDEKIEKIENEMYNIMKEN</sequence>